<evidence type="ECO:0000313" key="2">
    <source>
        <dbReference type="Proteomes" id="UP000811609"/>
    </source>
</evidence>
<reference evidence="1" key="1">
    <citation type="submission" date="2020-12" db="EMBL/GenBank/DDBJ databases">
        <title>WGS assembly of Carya illinoinensis cv. Pawnee.</title>
        <authorList>
            <person name="Platts A."/>
            <person name="Shu S."/>
            <person name="Wright S."/>
            <person name="Barry K."/>
            <person name="Edger P."/>
            <person name="Pires J.C."/>
            <person name="Schmutz J."/>
        </authorList>
    </citation>
    <scope>NUCLEOTIDE SEQUENCE</scope>
    <source>
        <tissue evidence="1">Leaf</tissue>
    </source>
</reference>
<sequence length="90" mass="10495">MKWWQHRCLLNPPTSLQQQDMSKGHVKCFPQLWYRWDMKHILQFFPAACSLLVIYPEGPSTRIASPCQKLVVAIISSIANHHQNLWKPAV</sequence>
<dbReference type="EMBL" id="CM031810">
    <property type="protein sequence ID" value="KAG6664606.1"/>
    <property type="molecule type" value="Genomic_DNA"/>
</dbReference>
<evidence type="ECO:0000313" key="1">
    <source>
        <dbReference type="EMBL" id="KAG6664606.1"/>
    </source>
</evidence>
<dbReference type="Proteomes" id="UP000811609">
    <property type="component" value="Chromosome 2"/>
</dbReference>
<protein>
    <submittedName>
        <fullName evidence="1">Uncharacterized protein</fullName>
    </submittedName>
</protein>
<gene>
    <name evidence="1" type="ORF">CIPAW_02G105000</name>
</gene>
<keyword evidence="2" id="KW-1185">Reference proteome</keyword>
<dbReference type="AlphaFoldDB" id="A0A8T1RCK3"/>
<name>A0A8T1RCK3_CARIL</name>
<organism evidence="1 2">
    <name type="scientific">Carya illinoinensis</name>
    <name type="common">Pecan</name>
    <dbReference type="NCBI Taxonomy" id="32201"/>
    <lineage>
        <taxon>Eukaryota</taxon>
        <taxon>Viridiplantae</taxon>
        <taxon>Streptophyta</taxon>
        <taxon>Embryophyta</taxon>
        <taxon>Tracheophyta</taxon>
        <taxon>Spermatophyta</taxon>
        <taxon>Magnoliopsida</taxon>
        <taxon>eudicotyledons</taxon>
        <taxon>Gunneridae</taxon>
        <taxon>Pentapetalae</taxon>
        <taxon>rosids</taxon>
        <taxon>fabids</taxon>
        <taxon>Fagales</taxon>
        <taxon>Juglandaceae</taxon>
        <taxon>Carya</taxon>
    </lineage>
</organism>
<accession>A0A8T1RCK3</accession>
<comment type="caution">
    <text evidence="1">The sequence shown here is derived from an EMBL/GenBank/DDBJ whole genome shotgun (WGS) entry which is preliminary data.</text>
</comment>
<proteinExistence type="predicted"/>